<evidence type="ECO:0008006" key="3">
    <source>
        <dbReference type="Google" id="ProtNLM"/>
    </source>
</evidence>
<feature type="chain" id="PRO_5030724583" description="Subtilisin" evidence="1">
    <location>
        <begin position="28"/>
        <end position="291"/>
    </location>
</feature>
<reference evidence="2" key="1">
    <citation type="submission" date="2021-01" db="EMBL/GenBank/DDBJ databases">
        <authorList>
            <person name="Corre E."/>
            <person name="Pelletier E."/>
            <person name="Niang G."/>
            <person name="Scheremetjew M."/>
            <person name="Finn R."/>
            <person name="Kale V."/>
            <person name="Holt S."/>
            <person name="Cochrane G."/>
            <person name="Meng A."/>
            <person name="Brown T."/>
            <person name="Cohen L."/>
        </authorList>
    </citation>
    <scope>NUCLEOTIDE SEQUENCE</scope>
    <source>
        <strain evidence="2">10249 10 AB</strain>
    </source>
</reference>
<evidence type="ECO:0000256" key="1">
    <source>
        <dbReference type="SAM" id="SignalP"/>
    </source>
</evidence>
<proteinExistence type="predicted"/>
<gene>
    <name evidence="2" type="ORF">PAUS00366_LOCUS13654</name>
</gene>
<organism evidence="2">
    <name type="scientific">Pseudo-nitzschia australis</name>
    <dbReference type="NCBI Taxonomy" id="44445"/>
    <lineage>
        <taxon>Eukaryota</taxon>
        <taxon>Sar</taxon>
        <taxon>Stramenopiles</taxon>
        <taxon>Ochrophyta</taxon>
        <taxon>Bacillariophyta</taxon>
        <taxon>Bacillariophyceae</taxon>
        <taxon>Bacillariophycidae</taxon>
        <taxon>Bacillariales</taxon>
        <taxon>Bacillariaceae</taxon>
        <taxon>Pseudo-nitzschia</taxon>
    </lineage>
</organism>
<feature type="signal peptide" evidence="1">
    <location>
        <begin position="1"/>
        <end position="27"/>
    </location>
</feature>
<accession>A0A7S4ELU5</accession>
<dbReference type="EMBL" id="HBIX01019217">
    <property type="protein sequence ID" value="CAE0720900.1"/>
    <property type="molecule type" value="Transcribed_RNA"/>
</dbReference>
<evidence type="ECO:0000313" key="2">
    <source>
        <dbReference type="EMBL" id="CAE0720900.1"/>
    </source>
</evidence>
<sequence length="291" mass="31363">MRFQSSSSSSSCYTLAVLLSVVTSGSADWTGSRPQSYSQGGIPRMQQQQAEIIQTINDKYKDEDNRVCIIDGDLSCTSTYYVYKEFRDGGATLAQAHAATGYDADLENCVLAPIYSYKDLLEISDAVPPCKAAYTAASKDPLAIYRESQACMDEGRIPFNCDFSSLGDALGELWGEDAAHHGTGGFGSCSLQEWFGDGDLVAGGQMWCPVLRQNWFNLGSKEAIPSEVWRAGDSSYCGEGPIQNAAAAFATDYTAGNTPTAALKAVNSGEYLHGAVYKCCQDVVTCYNDEE</sequence>
<dbReference type="AlphaFoldDB" id="A0A7S4ELU5"/>
<name>A0A7S4ELU5_9STRA</name>
<keyword evidence="1" id="KW-0732">Signal</keyword>
<protein>
    <recommendedName>
        <fullName evidence="3">Subtilisin</fullName>
    </recommendedName>
</protein>